<keyword evidence="3" id="KW-1185">Reference proteome</keyword>
<evidence type="ECO:0000256" key="1">
    <source>
        <dbReference type="SAM" id="MobiDB-lite"/>
    </source>
</evidence>
<sequence>MFPIDSQSSYGQNDDWLSLQLVDSQRQYDFDSQSPSADSPGVIQTQTSDRSSRSATPSQQGTLTFAPANGNGDASNRRSRSNHIRYDVEWKVTLNRRSKAEDTEQDVTLPPQDLWESSLQRKLENVVKKKLAANRSFQVEDTRIVVSVTGKRKLKKRYDGLDIDWAALEKQLRAICLRVGNSFLLTLFSTI</sequence>
<reference evidence="2 3" key="1">
    <citation type="submission" date="2023-01" db="EMBL/GenBank/DDBJ databases">
        <title>Analysis of 21 Apiospora genomes using comparative genomics revels a genus with tremendous synthesis potential of carbohydrate active enzymes and secondary metabolites.</title>
        <authorList>
            <person name="Sorensen T."/>
        </authorList>
    </citation>
    <scope>NUCLEOTIDE SEQUENCE [LARGE SCALE GENOMIC DNA]</scope>
    <source>
        <strain evidence="2 3">CBS 20057</strain>
    </source>
</reference>
<evidence type="ECO:0000313" key="3">
    <source>
        <dbReference type="Proteomes" id="UP001396898"/>
    </source>
</evidence>
<proteinExistence type="predicted"/>
<comment type="caution">
    <text evidence="2">The sequence shown here is derived from an EMBL/GenBank/DDBJ whole genome shotgun (WGS) entry which is preliminary data.</text>
</comment>
<evidence type="ECO:0008006" key="4">
    <source>
        <dbReference type="Google" id="ProtNLM"/>
    </source>
</evidence>
<accession>A0ABR1RJS0</accession>
<gene>
    <name evidence="2" type="ORF">PG991_009107</name>
</gene>
<protein>
    <recommendedName>
        <fullName evidence="4">Polynucleotide 5'-phosphatase</fullName>
    </recommendedName>
</protein>
<name>A0ABR1RJS0_9PEZI</name>
<organism evidence="2 3">
    <name type="scientific">Apiospora marii</name>
    <dbReference type="NCBI Taxonomy" id="335849"/>
    <lineage>
        <taxon>Eukaryota</taxon>
        <taxon>Fungi</taxon>
        <taxon>Dikarya</taxon>
        <taxon>Ascomycota</taxon>
        <taxon>Pezizomycotina</taxon>
        <taxon>Sordariomycetes</taxon>
        <taxon>Xylariomycetidae</taxon>
        <taxon>Amphisphaeriales</taxon>
        <taxon>Apiosporaceae</taxon>
        <taxon>Apiospora</taxon>
    </lineage>
</organism>
<evidence type="ECO:0000313" key="2">
    <source>
        <dbReference type="EMBL" id="KAK8013514.1"/>
    </source>
</evidence>
<dbReference type="EMBL" id="JAQQWI010000013">
    <property type="protein sequence ID" value="KAK8013514.1"/>
    <property type="molecule type" value="Genomic_DNA"/>
</dbReference>
<dbReference type="Proteomes" id="UP001396898">
    <property type="component" value="Unassembled WGS sequence"/>
</dbReference>
<feature type="compositionally biased region" description="Polar residues" evidence="1">
    <location>
        <begin position="27"/>
        <end position="63"/>
    </location>
</feature>
<feature type="region of interest" description="Disordered" evidence="1">
    <location>
        <begin position="27"/>
        <end position="80"/>
    </location>
</feature>